<dbReference type="PANTHER" id="PTHR43767">
    <property type="entry name" value="LONG-CHAIN-FATTY-ACID--COA LIGASE"/>
    <property type="match status" value="1"/>
</dbReference>
<keyword evidence="3" id="KW-1185">Reference proteome</keyword>
<organism evidence="2 3">
    <name type="scientific">Croceicoccus pelagius</name>
    <dbReference type="NCBI Taxonomy" id="1703341"/>
    <lineage>
        <taxon>Bacteria</taxon>
        <taxon>Pseudomonadati</taxon>
        <taxon>Pseudomonadota</taxon>
        <taxon>Alphaproteobacteria</taxon>
        <taxon>Sphingomonadales</taxon>
        <taxon>Erythrobacteraceae</taxon>
        <taxon>Croceicoccus</taxon>
    </lineage>
</organism>
<dbReference type="Gene3D" id="3.40.50.980">
    <property type="match status" value="1"/>
</dbReference>
<proteinExistence type="predicted"/>
<dbReference type="InterPro" id="IPR000873">
    <property type="entry name" value="AMP-dep_synth/lig_dom"/>
</dbReference>
<accession>A0A916YJ89</accession>
<reference evidence="2 3" key="1">
    <citation type="journal article" date="2014" name="Int. J. Syst. Evol. Microbiol.">
        <title>Complete genome sequence of Corynebacterium casei LMG S-19264T (=DSM 44701T), isolated from a smear-ripened cheese.</title>
        <authorList>
            <consortium name="US DOE Joint Genome Institute (JGI-PGF)"/>
            <person name="Walter F."/>
            <person name="Albersmeier A."/>
            <person name="Kalinowski J."/>
            <person name="Ruckert C."/>
        </authorList>
    </citation>
    <scope>NUCLEOTIDE SEQUENCE [LARGE SCALE GENOMIC DNA]</scope>
    <source>
        <strain evidence="2 3">CGMCC 1.15358</strain>
    </source>
</reference>
<gene>
    <name evidence="2" type="ORF">GCM10010989_22730</name>
</gene>
<dbReference type="InterPro" id="IPR050237">
    <property type="entry name" value="ATP-dep_AMP-bd_enzyme"/>
</dbReference>
<dbReference type="SUPFAM" id="SSF56801">
    <property type="entry name" value="Acetyl-CoA synthetase-like"/>
    <property type="match status" value="1"/>
</dbReference>
<evidence type="ECO:0000313" key="3">
    <source>
        <dbReference type="Proteomes" id="UP000598997"/>
    </source>
</evidence>
<protein>
    <recommendedName>
        <fullName evidence="1">AMP-dependent synthetase/ligase domain-containing protein</fullName>
    </recommendedName>
</protein>
<dbReference type="PANTHER" id="PTHR43767:SF1">
    <property type="entry name" value="NONRIBOSOMAL PEPTIDE SYNTHASE PES1 (EUROFUNG)-RELATED"/>
    <property type="match status" value="1"/>
</dbReference>
<dbReference type="EMBL" id="BMIO01000006">
    <property type="protein sequence ID" value="GGD47839.1"/>
    <property type="molecule type" value="Genomic_DNA"/>
</dbReference>
<dbReference type="AlphaFoldDB" id="A0A916YJ89"/>
<dbReference type="RefSeq" id="WP_082924224.1">
    <property type="nucleotide sequence ID" value="NZ_BMIO01000006.1"/>
</dbReference>
<evidence type="ECO:0000259" key="1">
    <source>
        <dbReference type="Pfam" id="PF00501"/>
    </source>
</evidence>
<comment type="caution">
    <text evidence="2">The sequence shown here is derived from an EMBL/GenBank/DDBJ whole genome shotgun (WGS) entry which is preliminary data.</text>
</comment>
<dbReference type="Proteomes" id="UP000598997">
    <property type="component" value="Unassembled WGS sequence"/>
</dbReference>
<name>A0A916YJ89_9SPHN</name>
<sequence>MRAVGLDLPPQLRDRQEHDHHANLVAHVLAAAAAAGNKPFLIEGDEGRLSFAELDRRTAAMAGRLAVLEGKAGDRIVVQVEKSPEAVLLYLGALRLGLVFVPLNTTYAA</sequence>
<dbReference type="Pfam" id="PF00501">
    <property type="entry name" value="AMP-binding"/>
    <property type="match status" value="1"/>
</dbReference>
<feature type="domain" description="AMP-dependent synthetase/ligase" evidence="1">
    <location>
        <begin position="31"/>
        <end position="108"/>
    </location>
</feature>
<evidence type="ECO:0000313" key="2">
    <source>
        <dbReference type="EMBL" id="GGD47839.1"/>
    </source>
</evidence>